<keyword evidence="6 7" id="KW-0665">Pyrimidine biosynthesis</keyword>
<dbReference type="InterPro" id="IPR023031">
    <property type="entry name" value="OPRT"/>
</dbReference>
<comment type="cofactor">
    <cofactor evidence="7">
        <name>Mg(2+)</name>
        <dbReference type="ChEBI" id="CHEBI:18420"/>
    </cofactor>
</comment>
<dbReference type="eggNOG" id="COG0461">
    <property type="taxonomic scope" value="Bacteria"/>
</dbReference>
<dbReference type="GO" id="GO:0000287">
    <property type="term" value="F:magnesium ion binding"/>
    <property type="evidence" value="ECO:0007669"/>
    <property type="project" value="UniProtKB-UniRule"/>
</dbReference>
<dbReference type="Proteomes" id="UP000263957">
    <property type="component" value="Unassembled WGS sequence"/>
</dbReference>
<dbReference type="Proteomes" id="UP000024547">
    <property type="component" value="Unassembled WGS sequence"/>
</dbReference>
<comment type="function">
    <text evidence="7">Catalyzes the transfer of a ribosyl phosphate group from 5-phosphoribose 1-diphosphate to orotate, leading to the formation of orotidine monophosphate (OMP).</text>
</comment>
<evidence type="ECO:0000313" key="10">
    <source>
        <dbReference type="EMBL" id="HBQ48249.1"/>
    </source>
</evidence>
<dbReference type="PANTHER" id="PTHR19278:SF9">
    <property type="entry name" value="URIDINE 5'-MONOPHOSPHATE SYNTHASE"/>
    <property type="match status" value="1"/>
</dbReference>
<dbReference type="CDD" id="cd06223">
    <property type="entry name" value="PRTases_typeI"/>
    <property type="match status" value="1"/>
</dbReference>
<dbReference type="STRING" id="1280948.HY36_06885"/>
<comment type="caution">
    <text evidence="7">Lacks conserved residue(s) required for the propagation of feature annotation.</text>
</comment>
<gene>
    <name evidence="7" type="primary">pyrE</name>
    <name evidence="9" type="ORF">DCG65_00160</name>
    <name evidence="10" type="ORF">DD728_05090</name>
    <name evidence="11" type="ORF">HY36_06885</name>
</gene>
<evidence type="ECO:0000256" key="5">
    <source>
        <dbReference type="ARBA" id="ARBA00022842"/>
    </source>
</evidence>
<keyword evidence="12" id="KW-1185">Reference proteome</keyword>
<feature type="binding site" evidence="7">
    <location>
        <position position="120"/>
    </location>
    <ligand>
        <name>orotate</name>
        <dbReference type="ChEBI" id="CHEBI:30839"/>
    </ligand>
</feature>
<dbReference type="GO" id="GO:0019856">
    <property type="term" value="P:pyrimidine nucleobase biosynthetic process"/>
    <property type="evidence" value="ECO:0007669"/>
    <property type="project" value="InterPro"/>
</dbReference>
<keyword evidence="3 7" id="KW-0328">Glycosyltransferase</keyword>
<sequence length="193" mass="20556">MTNDDVLNVFREAGALLEGHFILSSGRRSPVFLQKALVFSQPDLSEKLCKALAEKLTAEFGKIDVVAGPAVGGIIPGYELARQLGARSIFAERVDGQLQFRRGFSIAEGERVLIAEDIVTTGLSFRETVEALDKLPGEVVGGACIIDRSNGRADVGCKLVSLAAVDFPDYDANDLPPDLAEIEAVKPGSRGLA</sequence>
<proteinExistence type="inferred from homology"/>
<dbReference type="EMBL" id="DMBR01000008">
    <property type="protein sequence ID" value="HAE92941.1"/>
    <property type="molecule type" value="Genomic_DNA"/>
</dbReference>
<evidence type="ECO:0000313" key="14">
    <source>
        <dbReference type="Proteomes" id="UP000263957"/>
    </source>
</evidence>
<dbReference type="GO" id="GO:0044205">
    <property type="term" value="P:'de novo' UMP biosynthetic process"/>
    <property type="evidence" value="ECO:0007669"/>
    <property type="project" value="UniProtKB-UniRule"/>
</dbReference>
<dbReference type="PANTHER" id="PTHR19278">
    <property type="entry name" value="OROTATE PHOSPHORIBOSYLTRANSFERASE"/>
    <property type="match status" value="1"/>
</dbReference>
<name>A0A059DZW6_9PROT</name>
<evidence type="ECO:0000256" key="2">
    <source>
        <dbReference type="ARBA" id="ARBA00011971"/>
    </source>
</evidence>
<dbReference type="InterPro" id="IPR006273">
    <property type="entry name" value="Orotate_PRibTrfase_bac"/>
</dbReference>
<comment type="similarity">
    <text evidence="7">Belongs to the purine/pyrimidine phosphoribosyltransferase family. PyrE subfamily.</text>
</comment>
<dbReference type="Proteomes" id="UP000259173">
    <property type="component" value="Unassembled WGS sequence"/>
</dbReference>
<dbReference type="EMBL" id="AWFH01000034">
    <property type="protein sequence ID" value="KCZ59849.1"/>
    <property type="molecule type" value="Genomic_DNA"/>
</dbReference>
<dbReference type="HAMAP" id="MF_01208">
    <property type="entry name" value="PyrE"/>
    <property type="match status" value="1"/>
</dbReference>
<feature type="binding site" evidence="7">
    <location>
        <position position="148"/>
    </location>
    <ligand>
        <name>orotate</name>
        <dbReference type="ChEBI" id="CHEBI:30839"/>
    </ligand>
</feature>
<organism evidence="11 12">
    <name type="scientific">Hyphomonas atlantica</name>
    <dbReference type="NCBI Taxonomy" id="1280948"/>
    <lineage>
        <taxon>Bacteria</taxon>
        <taxon>Pseudomonadati</taxon>
        <taxon>Pseudomonadota</taxon>
        <taxon>Alphaproteobacteria</taxon>
        <taxon>Hyphomonadales</taxon>
        <taxon>Hyphomonadaceae</taxon>
        <taxon>Hyphomonas</taxon>
    </lineage>
</organism>
<dbReference type="EC" id="2.4.2.10" evidence="2 7"/>
<evidence type="ECO:0000313" key="12">
    <source>
        <dbReference type="Proteomes" id="UP000024547"/>
    </source>
</evidence>
<evidence type="ECO:0000256" key="3">
    <source>
        <dbReference type="ARBA" id="ARBA00022676"/>
    </source>
</evidence>
<feature type="binding site" description="in other chain" evidence="7">
    <location>
        <begin position="116"/>
        <end position="124"/>
    </location>
    <ligand>
        <name>5-phospho-alpha-D-ribose 1-diphosphate</name>
        <dbReference type="ChEBI" id="CHEBI:58017"/>
        <note>ligand shared between dimeric partners</note>
    </ligand>
</feature>
<dbReference type="EMBL" id="DOGS01000104">
    <property type="protein sequence ID" value="HBQ48249.1"/>
    <property type="molecule type" value="Genomic_DNA"/>
</dbReference>
<accession>A0A059DZW6</accession>
<dbReference type="UniPathway" id="UPA00070">
    <property type="reaction ID" value="UER00119"/>
</dbReference>
<dbReference type="SUPFAM" id="SSF53271">
    <property type="entry name" value="PRTase-like"/>
    <property type="match status" value="1"/>
</dbReference>
<evidence type="ECO:0000256" key="6">
    <source>
        <dbReference type="ARBA" id="ARBA00022975"/>
    </source>
</evidence>
<comment type="caution">
    <text evidence="11">The sequence shown here is derived from an EMBL/GenBank/DDBJ whole genome shotgun (WGS) entry which is preliminary data.</text>
</comment>
<comment type="subunit">
    <text evidence="7">Homodimer.</text>
</comment>
<dbReference type="InterPro" id="IPR000836">
    <property type="entry name" value="PRTase_dom"/>
</dbReference>
<dbReference type="OrthoDB" id="9802134at2"/>
<feature type="domain" description="Phosphoribosyltransferase" evidence="8">
    <location>
        <begin position="45"/>
        <end position="155"/>
    </location>
</feature>
<comment type="pathway">
    <text evidence="1 7">Pyrimidine metabolism; UMP biosynthesis via de novo pathway; UMP from orotate: step 1/2.</text>
</comment>
<evidence type="ECO:0000313" key="9">
    <source>
        <dbReference type="EMBL" id="HAE92941.1"/>
    </source>
</evidence>
<feature type="binding site" evidence="7">
    <location>
        <position position="93"/>
    </location>
    <ligand>
        <name>5-phospho-alpha-D-ribose 1-diphosphate</name>
        <dbReference type="ChEBI" id="CHEBI:58017"/>
        <note>ligand shared between dimeric partners</note>
    </ligand>
</feature>
<dbReference type="PATRIC" id="fig|1280948.3.peg.2473"/>
<dbReference type="Pfam" id="PF00156">
    <property type="entry name" value="Pribosyltran"/>
    <property type="match status" value="1"/>
</dbReference>
<evidence type="ECO:0000313" key="13">
    <source>
        <dbReference type="Proteomes" id="UP000259173"/>
    </source>
</evidence>
<dbReference type="GO" id="GO:0004588">
    <property type="term" value="F:orotate phosphoribosyltransferase activity"/>
    <property type="evidence" value="ECO:0007669"/>
    <property type="project" value="UniProtKB-UniRule"/>
</dbReference>
<dbReference type="InterPro" id="IPR029057">
    <property type="entry name" value="PRTase-like"/>
</dbReference>
<evidence type="ECO:0000256" key="7">
    <source>
        <dbReference type="HAMAP-Rule" id="MF_01208"/>
    </source>
</evidence>
<reference evidence="11 12" key="1">
    <citation type="journal article" date="2014" name="Antonie Van Leeuwenhoek">
        <title>Hyphomonas beringensis sp. nov. and Hyphomonas chukchiensis sp. nov., isolated from surface seawater of the Bering Sea and Chukchi Sea.</title>
        <authorList>
            <person name="Li C."/>
            <person name="Lai Q."/>
            <person name="Li G."/>
            <person name="Dong C."/>
            <person name="Wang J."/>
            <person name="Liao Y."/>
            <person name="Shao Z."/>
        </authorList>
    </citation>
    <scope>NUCLEOTIDE SEQUENCE [LARGE SCALE GENOMIC DNA]</scope>
    <source>
        <strain evidence="11 12">22II1-22F38</strain>
    </source>
</reference>
<comment type="catalytic activity">
    <reaction evidence="7">
        <text>orotidine 5'-phosphate + diphosphate = orotate + 5-phospho-alpha-D-ribose 1-diphosphate</text>
        <dbReference type="Rhea" id="RHEA:10380"/>
        <dbReference type="ChEBI" id="CHEBI:30839"/>
        <dbReference type="ChEBI" id="CHEBI:33019"/>
        <dbReference type="ChEBI" id="CHEBI:57538"/>
        <dbReference type="ChEBI" id="CHEBI:58017"/>
        <dbReference type="EC" id="2.4.2.10"/>
    </reaction>
</comment>
<evidence type="ECO:0000259" key="8">
    <source>
        <dbReference type="Pfam" id="PF00156"/>
    </source>
</evidence>
<reference evidence="13 14" key="2">
    <citation type="journal article" date="2018" name="Nat. Biotechnol.">
        <title>A standardized bacterial taxonomy based on genome phylogeny substantially revises the tree of life.</title>
        <authorList>
            <person name="Parks D.H."/>
            <person name="Chuvochina M."/>
            <person name="Waite D.W."/>
            <person name="Rinke C."/>
            <person name="Skarshewski A."/>
            <person name="Chaumeil P.A."/>
            <person name="Hugenholtz P."/>
        </authorList>
    </citation>
    <scope>NUCLEOTIDE SEQUENCE [LARGE SCALE GENOMIC DNA]</scope>
    <source>
        <strain evidence="10">UBA10378</strain>
        <strain evidence="9">UBA8557</strain>
    </source>
</reference>
<dbReference type="AlphaFoldDB" id="A0A059DZW6"/>
<evidence type="ECO:0000256" key="1">
    <source>
        <dbReference type="ARBA" id="ARBA00004889"/>
    </source>
</evidence>
<dbReference type="NCBIfam" id="TIGR01367">
    <property type="entry name" value="pyrE_Therm"/>
    <property type="match status" value="1"/>
</dbReference>
<evidence type="ECO:0000313" key="11">
    <source>
        <dbReference type="EMBL" id="KCZ59849.1"/>
    </source>
</evidence>
<evidence type="ECO:0000256" key="4">
    <source>
        <dbReference type="ARBA" id="ARBA00022679"/>
    </source>
</evidence>
<dbReference type="RefSeq" id="WP_035553127.1">
    <property type="nucleotide sequence ID" value="NZ_AWFH01000034.1"/>
</dbReference>
<keyword evidence="4 7" id="KW-0808">Transferase</keyword>
<protein>
    <recommendedName>
        <fullName evidence="2 7">Orotate phosphoribosyltransferase</fullName>
        <shortName evidence="7">OPRT</shortName>
        <shortName evidence="7">OPRTase</shortName>
        <ecNumber evidence="2 7">2.4.2.10</ecNumber>
    </recommendedName>
</protein>
<dbReference type="Gene3D" id="3.40.50.2020">
    <property type="match status" value="1"/>
</dbReference>
<keyword evidence="5 7" id="KW-0460">Magnesium</keyword>